<feature type="chain" id="PRO_5015752017" evidence="13">
    <location>
        <begin position="27"/>
        <end position="779"/>
    </location>
</feature>
<feature type="signal peptide" evidence="13">
    <location>
        <begin position="1"/>
        <end position="26"/>
    </location>
</feature>
<name>A0A2S8B2Z2_9SPHN</name>
<dbReference type="SUPFAM" id="SSF56935">
    <property type="entry name" value="Porins"/>
    <property type="match status" value="1"/>
</dbReference>
<evidence type="ECO:0000256" key="7">
    <source>
        <dbReference type="ARBA" id="ARBA00023065"/>
    </source>
</evidence>
<keyword evidence="5 11" id="KW-0812">Transmembrane</keyword>
<comment type="caution">
    <text evidence="16">The sequence shown here is derived from an EMBL/GenBank/DDBJ whole genome shotgun (WGS) entry which is preliminary data.</text>
</comment>
<dbReference type="PROSITE" id="PS51257">
    <property type="entry name" value="PROKAR_LIPOPROTEIN"/>
    <property type="match status" value="1"/>
</dbReference>
<evidence type="ECO:0000259" key="14">
    <source>
        <dbReference type="Pfam" id="PF00593"/>
    </source>
</evidence>
<evidence type="ECO:0000256" key="6">
    <source>
        <dbReference type="ARBA" id="ARBA00023004"/>
    </source>
</evidence>
<comment type="similarity">
    <text evidence="11 12">Belongs to the TonB-dependent receptor family.</text>
</comment>
<reference evidence="17" key="1">
    <citation type="submission" date="2017-11" db="EMBL/GenBank/DDBJ databases">
        <title>The complete genome sequence of Sphingopyxis pomeranensis sp. nov. strain WS5A3p.</title>
        <authorList>
            <person name="Kaminski M.A."/>
        </authorList>
    </citation>
    <scope>NUCLEOTIDE SEQUENCE [LARGE SCALE GENOMIC DNA]</scope>
    <source>
        <strain evidence="17">WS5A3p</strain>
    </source>
</reference>
<evidence type="ECO:0000259" key="15">
    <source>
        <dbReference type="Pfam" id="PF07715"/>
    </source>
</evidence>
<dbReference type="PANTHER" id="PTHR32552:SF81">
    <property type="entry name" value="TONB-DEPENDENT OUTER MEMBRANE RECEPTOR"/>
    <property type="match status" value="1"/>
</dbReference>
<dbReference type="Proteomes" id="UP000238954">
    <property type="component" value="Chromosome"/>
</dbReference>
<feature type="domain" description="TonB-dependent receptor plug" evidence="15">
    <location>
        <begin position="56"/>
        <end position="165"/>
    </location>
</feature>
<accession>A0A2S8B2Z2</accession>
<evidence type="ECO:0000313" key="17">
    <source>
        <dbReference type="Proteomes" id="UP000238954"/>
    </source>
</evidence>
<evidence type="ECO:0000256" key="5">
    <source>
        <dbReference type="ARBA" id="ARBA00022692"/>
    </source>
</evidence>
<keyword evidence="6" id="KW-0408">Iron</keyword>
<dbReference type="InterPro" id="IPR012910">
    <property type="entry name" value="Plug_dom"/>
</dbReference>
<protein>
    <submittedName>
        <fullName evidence="16">TonB-dependent receptor</fullName>
    </submittedName>
</protein>
<keyword evidence="17" id="KW-1185">Reference proteome</keyword>
<evidence type="ECO:0000256" key="4">
    <source>
        <dbReference type="ARBA" id="ARBA00022496"/>
    </source>
</evidence>
<evidence type="ECO:0000256" key="11">
    <source>
        <dbReference type="PROSITE-ProRule" id="PRU01360"/>
    </source>
</evidence>
<keyword evidence="16" id="KW-0675">Receptor</keyword>
<dbReference type="InterPro" id="IPR000531">
    <property type="entry name" value="Beta-barrel_TonB"/>
</dbReference>
<evidence type="ECO:0000313" key="16">
    <source>
        <dbReference type="EMBL" id="PQM26710.1"/>
    </source>
</evidence>
<dbReference type="Pfam" id="PF00593">
    <property type="entry name" value="TonB_dep_Rec_b-barrel"/>
    <property type="match status" value="1"/>
</dbReference>
<proteinExistence type="inferred from homology"/>
<dbReference type="PROSITE" id="PS52016">
    <property type="entry name" value="TONB_DEPENDENT_REC_3"/>
    <property type="match status" value="1"/>
</dbReference>
<keyword evidence="3 11" id="KW-1134">Transmembrane beta strand</keyword>
<dbReference type="EMBL" id="PHFW01000003">
    <property type="protein sequence ID" value="PQM26710.1"/>
    <property type="molecule type" value="Genomic_DNA"/>
</dbReference>
<comment type="subcellular location">
    <subcellularLocation>
        <location evidence="1 11">Cell outer membrane</location>
        <topology evidence="1 11">Multi-pass membrane protein</topology>
    </subcellularLocation>
</comment>
<keyword evidence="10 11" id="KW-0998">Cell outer membrane</keyword>
<dbReference type="CDD" id="cd01347">
    <property type="entry name" value="ligand_gated_channel"/>
    <property type="match status" value="1"/>
</dbReference>
<evidence type="ECO:0000256" key="9">
    <source>
        <dbReference type="ARBA" id="ARBA00023136"/>
    </source>
</evidence>
<dbReference type="RefSeq" id="WP_106000079.1">
    <property type="nucleotide sequence ID" value="NZ_CM009578.1"/>
</dbReference>
<dbReference type="OrthoDB" id="9760333at2"/>
<organism evidence="16 17">
    <name type="scientific">Sphingopyxis lindanitolerans</name>
    <dbReference type="NCBI Taxonomy" id="2054227"/>
    <lineage>
        <taxon>Bacteria</taxon>
        <taxon>Pseudomonadati</taxon>
        <taxon>Pseudomonadota</taxon>
        <taxon>Alphaproteobacteria</taxon>
        <taxon>Sphingomonadales</taxon>
        <taxon>Sphingomonadaceae</taxon>
        <taxon>Sphingopyxis</taxon>
    </lineage>
</organism>
<dbReference type="Gene3D" id="2.40.170.20">
    <property type="entry name" value="TonB-dependent receptor, beta-barrel domain"/>
    <property type="match status" value="1"/>
</dbReference>
<gene>
    <name evidence="16" type="ORF">CVO77_17045</name>
</gene>
<dbReference type="Pfam" id="PF07715">
    <property type="entry name" value="Plug"/>
    <property type="match status" value="1"/>
</dbReference>
<evidence type="ECO:0000256" key="1">
    <source>
        <dbReference type="ARBA" id="ARBA00004571"/>
    </source>
</evidence>
<dbReference type="InterPro" id="IPR036942">
    <property type="entry name" value="Beta-barrel_TonB_sf"/>
</dbReference>
<keyword evidence="13" id="KW-0732">Signal</keyword>
<evidence type="ECO:0000256" key="10">
    <source>
        <dbReference type="ARBA" id="ARBA00023237"/>
    </source>
</evidence>
<dbReference type="GO" id="GO:0009279">
    <property type="term" value="C:cell outer membrane"/>
    <property type="evidence" value="ECO:0007669"/>
    <property type="project" value="UniProtKB-SubCell"/>
</dbReference>
<keyword evidence="4" id="KW-0410">Iron transport</keyword>
<dbReference type="AlphaFoldDB" id="A0A2S8B2Z2"/>
<evidence type="ECO:0000256" key="2">
    <source>
        <dbReference type="ARBA" id="ARBA00022448"/>
    </source>
</evidence>
<evidence type="ECO:0000256" key="12">
    <source>
        <dbReference type="RuleBase" id="RU003357"/>
    </source>
</evidence>
<sequence length="779" mass="83465">MAKAFGSSLRWGGAIAAIVACTPVFAQEGSGSASGAAAAQGEGEIVVTARRRAESLVDVPIAVTAYSGEQLEASGALDITDIGDTTPNVTIEASRATNSTLTAFIRGVGQQDPVGGFEPGVGIYLDDVYLARPQAALLDIYNVERIEVLRGPQGTLYGRNTIGGAIKYVTRRIGAEPEFNARGTIGTDEHADLILSAGLPVGDGTLRVGASGARLSRDGFGRNLTTGLDNYNRDIWAGRASAEINNESNFFLRLQGDYTHDQSAPRGGHRLIPGLVSGTPVLSDVFDTRGALNFPEQDIRAWGVSLYAEYEPSDAITLRNITAFRRDRTRGPIDFDALPAVDADVPGVYRNRQFSQELQFLYSADGLDALLGAYYLDARAVTAFDVRLPGGLAAFTFGGVDTKTYAVFGELSYDFSEQLSLSVGGRYTWDKRVSDINRGVYVGGGGSPFFGGTGVLALTQSDFEGQRTFRKFTPKATLSYHPARDHTLYLSYSAGFKGGGFDPRGVTTACRNPQGAACSPAELFDFMGFDPETVNSYEAGYKASLAGGQGSIGLALFHADYRDVQVPGSIGTVVGGVPTFIGITTNAGKARFQGVELEGRWTLGRDVGAAGDRLAVSGSLGYINADYLRFIDARGIDVADRRKIQNTPEWTLSGTLDYSLPVGPGTLGFNTTLSYRSKTQQFELRIPGLDQAGFALWDASLIWRSDDDRWSLGLHGRNLTDKRYITSGYNFLRQNPDTGDFVLANGQPGLNSTLGAEGVLTAFYGNPRQVYMTVGLKFR</sequence>
<evidence type="ECO:0000256" key="3">
    <source>
        <dbReference type="ARBA" id="ARBA00022452"/>
    </source>
</evidence>
<keyword evidence="8 12" id="KW-0798">TonB box</keyword>
<keyword evidence="2 11" id="KW-0813">Transport</keyword>
<dbReference type="GO" id="GO:0006826">
    <property type="term" value="P:iron ion transport"/>
    <property type="evidence" value="ECO:0007669"/>
    <property type="project" value="UniProtKB-KW"/>
</dbReference>
<dbReference type="InterPro" id="IPR039426">
    <property type="entry name" value="TonB-dep_rcpt-like"/>
</dbReference>
<keyword evidence="7" id="KW-0406">Ion transport</keyword>
<keyword evidence="9 11" id="KW-0472">Membrane</keyword>
<evidence type="ECO:0000256" key="8">
    <source>
        <dbReference type="ARBA" id="ARBA00023077"/>
    </source>
</evidence>
<feature type="domain" description="TonB-dependent receptor-like beta-barrel" evidence="14">
    <location>
        <begin position="248"/>
        <end position="719"/>
    </location>
</feature>
<evidence type="ECO:0000256" key="13">
    <source>
        <dbReference type="SAM" id="SignalP"/>
    </source>
</evidence>
<dbReference type="PANTHER" id="PTHR32552">
    <property type="entry name" value="FERRICHROME IRON RECEPTOR-RELATED"/>
    <property type="match status" value="1"/>
</dbReference>